<sequence>MLRCGGGALGGQKQPAAGRATRAPHTPQPPSPGRTPRSSLSTFLPPLYLDGFALFWAKKVCEEDMAWEQLQTMNYSFFCKPRVCYTLIAMFTIRTYNLKRKNLHGFPIFANVSSFPSNLNRKVNVQHWAECKYHVARTSVLLDTRDKVFLTFPDK</sequence>
<dbReference type="Proteomes" id="UP000593571">
    <property type="component" value="Unassembled WGS sequence"/>
</dbReference>
<dbReference type="AlphaFoldDB" id="A0A7J8BF28"/>
<evidence type="ECO:0000313" key="3">
    <source>
        <dbReference type="Proteomes" id="UP000593571"/>
    </source>
</evidence>
<evidence type="ECO:0000313" key="2">
    <source>
        <dbReference type="EMBL" id="KAF6397089.1"/>
    </source>
</evidence>
<feature type="region of interest" description="Disordered" evidence="1">
    <location>
        <begin position="1"/>
        <end position="38"/>
    </location>
</feature>
<comment type="caution">
    <text evidence="2">The sequence shown here is derived from an EMBL/GenBank/DDBJ whole genome shotgun (WGS) entry which is preliminary data.</text>
</comment>
<name>A0A7J8BF28_ROUAE</name>
<protein>
    <submittedName>
        <fullName evidence="2">Uncharacterized protein</fullName>
    </submittedName>
</protein>
<reference evidence="2 3" key="1">
    <citation type="journal article" date="2020" name="Nature">
        <title>Six reference-quality genomes reveal evolution of bat adaptations.</title>
        <authorList>
            <person name="Jebb D."/>
            <person name="Huang Z."/>
            <person name="Pippel M."/>
            <person name="Hughes G.M."/>
            <person name="Lavrichenko K."/>
            <person name="Devanna P."/>
            <person name="Winkler S."/>
            <person name="Jermiin L.S."/>
            <person name="Skirmuntt E.C."/>
            <person name="Katzourakis A."/>
            <person name="Burkitt-Gray L."/>
            <person name="Ray D.A."/>
            <person name="Sullivan K.A.M."/>
            <person name="Roscito J.G."/>
            <person name="Kirilenko B.M."/>
            <person name="Davalos L.M."/>
            <person name="Corthals A.P."/>
            <person name="Power M.L."/>
            <person name="Jones G."/>
            <person name="Ransome R.D."/>
            <person name="Dechmann D.K.N."/>
            <person name="Locatelli A.G."/>
            <person name="Puechmaille S.J."/>
            <person name="Fedrigo O."/>
            <person name="Jarvis E.D."/>
            <person name="Hiller M."/>
            <person name="Vernes S.C."/>
            <person name="Myers E.W."/>
            <person name="Teeling E.C."/>
        </authorList>
    </citation>
    <scope>NUCLEOTIDE SEQUENCE [LARGE SCALE GENOMIC DNA]</scope>
    <source>
        <strain evidence="2">MRouAeg1</strain>
        <tissue evidence="2">Muscle</tissue>
    </source>
</reference>
<organism evidence="2 3">
    <name type="scientific">Rousettus aegyptiacus</name>
    <name type="common">Egyptian fruit bat</name>
    <name type="synonym">Pteropus aegyptiacus</name>
    <dbReference type="NCBI Taxonomy" id="9407"/>
    <lineage>
        <taxon>Eukaryota</taxon>
        <taxon>Metazoa</taxon>
        <taxon>Chordata</taxon>
        <taxon>Craniata</taxon>
        <taxon>Vertebrata</taxon>
        <taxon>Euteleostomi</taxon>
        <taxon>Mammalia</taxon>
        <taxon>Eutheria</taxon>
        <taxon>Laurasiatheria</taxon>
        <taxon>Chiroptera</taxon>
        <taxon>Yinpterochiroptera</taxon>
        <taxon>Pteropodoidea</taxon>
        <taxon>Pteropodidae</taxon>
        <taxon>Rousettinae</taxon>
        <taxon>Rousettus</taxon>
    </lineage>
</organism>
<gene>
    <name evidence="2" type="ORF">HJG63_009756</name>
</gene>
<keyword evidence="3" id="KW-1185">Reference proteome</keyword>
<accession>A0A7J8BF28</accession>
<dbReference type="EMBL" id="JACASE010000017">
    <property type="protein sequence ID" value="KAF6397089.1"/>
    <property type="molecule type" value="Genomic_DNA"/>
</dbReference>
<feature type="compositionally biased region" description="Gly residues" evidence="1">
    <location>
        <begin position="1"/>
        <end position="10"/>
    </location>
</feature>
<proteinExistence type="predicted"/>
<evidence type="ECO:0000256" key="1">
    <source>
        <dbReference type="SAM" id="MobiDB-lite"/>
    </source>
</evidence>